<evidence type="ECO:0000313" key="4">
    <source>
        <dbReference type="Proteomes" id="UP001596001"/>
    </source>
</evidence>
<gene>
    <name evidence="3" type="ORF">ACFO6X_11235</name>
</gene>
<accession>A0ABV9QIQ5</accession>
<name>A0ABV9QIQ5_9BURK</name>
<keyword evidence="3" id="KW-0282">Flagellum</keyword>
<feature type="domain" description="Flagellar hook-length control protein-like C-terminal" evidence="2">
    <location>
        <begin position="331"/>
        <end position="410"/>
    </location>
</feature>
<proteinExistence type="predicted"/>
<dbReference type="Proteomes" id="UP001596001">
    <property type="component" value="Unassembled WGS sequence"/>
</dbReference>
<feature type="region of interest" description="Disordered" evidence="1">
    <location>
        <begin position="274"/>
        <end position="296"/>
    </location>
</feature>
<dbReference type="Gene3D" id="3.30.750.140">
    <property type="match status" value="1"/>
</dbReference>
<evidence type="ECO:0000313" key="3">
    <source>
        <dbReference type="EMBL" id="MFC4789552.1"/>
    </source>
</evidence>
<dbReference type="RefSeq" id="WP_382433039.1">
    <property type="nucleotide sequence ID" value="NZ_JBHSHJ010000008.1"/>
</dbReference>
<keyword evidence="3" id="KW-0969">Cilium</keyword>
<feature type="compositionally biased region" description="Low complexity" evidence="1">
    <location>
        <begin position="7"/>
        <end position="25"/>
    </location>
</feature>
<evidence type="ECO:0000259" key="2">
    <source>
        <dbReference type="Pfam" id="PF02120"/>
    </source>
</evidence>
<feature type="compositionally biased region" description="Polar residues" evidence="1">
    <location>
        <begin position="406"/>
        <end position="438"/>
    </location>
</feature>
<keyword evidence="4" id="KW-1185">Reference proteome</keyword>
<dbReference type="CDD" id="cd17470">
    <property type="entry name" value="T3SS_Flik_C"/>
    <property type="match status" value="1"/>
</dbReference>
<feature type="region of interest" description="Disordered" evidence="1">
    <location>
        <begin position="403"/>
        <end position="441"/>
    </location>
</feature>
<feature type="region of interest" description="Disordered" evidence="1">
    <location>
        <begin position="1"/>
        <end position="25"/>
    </location>
</feature>
<dbReference type="Pfam" id="PF02120">
    <property type="entry name" value="Flg_hook"/>
    <property type="match status" value="1"/>
</dbReference>
<reference evidence="4" key="1">
    <citation type="journal article" date="2019" name="Int. J. Syst. Evol. Microbiol.">
        <title>The Global Catalogue of Microorganisms (GCM) 10K type strain sequencing project: providing services to taxonomists for standard genome sequencing and annotation.</title>
        <authorList>
            <consortium name="The Broad Institute Genomics Platform"/>
            <consortium name="The Broad Institute Genome Sequencing Center for Infectious Disease"/>
            <person name="Wu L."/>
            <person name="Ma J."/>
        </authorList>
    </citation>
    <scope>NUCLEOTIDE SEQUENCE [LARGE SCALE GENOMIC DNA]</scope>
    <source>
        <strain evidence="4">CCUG 49452</strain>
    </source>
</reference>
<comment type="caution">
    <text evidence="3">The sequence shown here is derived from an EMBL/GenBank/DDBJ whole genome shotgun (WGS) entry which is preliminary data.</text>
</comment>
<dbReference type="InterPro" id="IPR038610">
    <property type="entry name" value="FliK-like_C_sf"/>
</dbReference>
<protein>
    <submittedName>
        <fullName evidence="3">Flagellar hook-length control protein FliK</fullName>
    </submittedName>
</protein>
<keyword evidence="3" id="KW-0966">Cell projection</keyword>
<organism evidence="3 4">
    <name type="scientific">Giesbergeria sinuosa</name>
    <dbReference type="NCBI Taxonomy" id="80883"/>
    <lineage>
        <taxon>Bacteria</taxon>
        <taxon>Pseudomonadati</taxon>
        <taxon>Pseudomonadota</taxon>
        <taxon>Betaproteobacteria</taxon>
        <taxon>Burkholderiales</taxon>
        <taxon>Comamonadaceae</taxon>
        <taxon>Giesbergeria</taxon>
    </lineage>
</organism>
<dbReference type="EMBL" id="JBHSHJ010000008">
    <property type="protein sequence ID" value="MFC4789552.1"/>
    <property type="molecule type" value="Genomic_DNA"/>
</dbReference>
<dbReference type="InterPro" id="IPR021136">
    <property type="entry name" value="Flagellar_hook_control-like_C"/>
</dbReference>
<sequence length="456" mass="45436">MEKMHVSSASHAAPTATAKNRAADTQGQAGAAGDFLGLLSALGDTTFQGGATGTDLLPTTDSNLSLVTATPATDSPSTAIMSLLALQAGFAGSNGSPMAPSANNAGMVDTHTAVGGVDASRTALVSTATTGILQVPDQMLATGSRGMTLASGGGELGLVAQTAAFDGAVESQATQGIGGATGGGKKIAGRSLVGTASSSELSAARTASNLRSEPLDRSMSNAVAAASVQTAAILTETQRQFHEGMSSVQTMSRDAGLPVSVAPSGASLEGVLAQSGQSAARGGEGRSAFAQNPDTGSLSALAGPGVEPTTLGENPVFDLAAALPAEDAVAEQVSYWVNQNIQNAELTVEHAGHPVEVTVALSGNEAHVSFRSDQGETRALLDASVAQLRELLEGQGLVLSGMTVGDSATQGSGNQNSEQRNGANPETRQTTVQASVATEGNRHAGVVTDKAVDIFV</sequence>
<evidence type="ECO:0000256" key="1">
    <source>
        <dbReference type="SAM" id="MobiDB-lite"/>
    </source>
</evidence>